<dbReference type="EMBL" id="QICC01000168">
    <property type="protein sequence ID" value="RNM38426.1"/>
    <property type="molecule type" value="Genomic_DNA"/>
</dbReference>
<evidence type="ECO:0000313" key="8">
    <source>
        <dbReference type="Proteomes" id="UP000270112"/>
    </source>
</evidence>
<evidence type="ECO:0000256" key="2">
    <source>
        <dbReference type="ARBA" id="ARBA00022679"/>
    </source>
</evidence>
<evidence type="ECO:0000256" key="3">
    <source>
        <dbReference type="ARBA" id="ARBA00022691"/>
    </source>
</evidence>
<dbReference type="CDD" id="cd02440">
    <property type="entry name" value="AdoMet_MTases"/>
    <property type="match status" value="1"/>
</dbReference>
<sequence>MEDASSELLDRSHAYWSERAPEYAALHDARRHEALRASLRTLLRDFMPQVEGRSVRALDVGCGSGFMSLILAELGCEVTAVDFSEDMLAEAARNAERAGVSSIAFQQADVQRLPFDEGAFDFAVSRNVLWVLPDAAAAYAGVLHALRTGGVFVNLDANYGRAFNAAAAAGGEPVHPTQSTAQLLERNAIVADLPITRAQRPAWDLATLLDLGASEVRCFQDAERLLGIDESERFSAQASAQERAALFIVCARK</sequence>
<evidence type="ECO:0000313" key="7">
    <source>
        <dbReference type="Proteomes" id="UP000253817"/>
    </source>
</evidence>
<dbReference type="Gene3D" id="3.40.50.150">
    <property type="entry name" value="Vaccinia Virus protein VP39"/>
    <property type="match status" value="1"/>
</dbReference>
<comment type="caution">
    <text evidence="6">The sequence shown here is derived from an EMBL/GenBank/DDBJ whole genome shotgun (WGS) entry which is preliminary data.</text>
</comment>
<keyword evidence="2" id="KW-0808">Transferase</keyword>
<dbReference type="Pfam" id="PF08241">
    <property type="entry name" value="Methyltransf_11"/>
    <property type="match status" value="1"/>
</dbReference>
<accession>A0A3N0IP39</accession>
<reference evidence="6" key="3">
    <citation type="journal article" date="2019" name="Microbiol. Resour. Announc.">
        <title>Draft Genome Sequences of Type Strains of Gordonibacter faecihominis, Paraeggerthella hongkongensis, Parvibacter caecicola,Slackia equolifaciens, Slackia faecicanis, and Slackia isoflavoniconvertens.</title>
        <authorList>
            <person name="Danylec N."/>
            <person name="Stoll D.A."/>
            <person name="Dotsch A."/>
            <person name="Huch M."/>
        </authorList>
    </citation>
    <scope>NUCLEOTIDE SEQUENCE</scope>
    <source>
        <strain evidence="6">DSM 16107</strain>
    </source>
</reference>
<dbReference type="Proteomes" id="UP000253817">
    <property type="component" value="Unassembled WGS sequence"/>
</dbReference>
<dbReference type="OrthoDB" id="3177361at2"/>
<gene>
    <name evidence="5" type="ORF">C1876_12685</name>
    <name evidence="6" type="ORF">DMP09_17610</name>
</gene>
<dbReference type="SUPFAM" id="SSF53335">
    <property type="entry name" value="S-adenosyl-L-methionine-dependent methyltransferases"/>
    <property type="match status" value="1"/>
</dbReference>
<evidence type="ECO:0000313" key="5">
    <source>
        <dbReference type="EMBL" id="RDB67645.1"/>
    </source>
</evidence>
<dbReference type="GO" id="GO:0032259">
    <property type="term" value="P:methylation"/>
    <property type="evidence" value="ECO:0007669"/>
    <property type="project" value="UniProtKB-KW"/>
</dbReference>
<protein>
    <recommendedName>
        <fullName evidence="4">Methyltransferase type 11 domain-containing protein</fullName>
    </recommendedName>
</protein>
<organism evidence="6 8">
    <name type="scientific">Eggerthella sinensis</name>
    <dbReference type="NCBI Taxonomy" id="242230"/>
    <lineage>
        <taxon>Bacteria</taxon>
        <taxon>Bacillati</taxon>
        <taxon>Actinomycetota</taxon>
        <taxon>Coriobacteriia</taxon>
        <taxon>Eggerthellales</taxon>
        <taxon>Eggerthellaceae</taxon>
        <taxon>Eggerthella</taxon>
    </lineage>
</organism>
<keyword evidence="7" id="KW-1185">Reference proteome</keyword>
<dbReference type="InterPro" id="IPR029063">
    <property type="entry name" value="SAM-dependent_MTases_sf"/>
</dbReference>
<proteinExistence type="predicted"/>
<reference evidence="5 7" key="1">
    <citation type="journal article" date="2018" name="Elife">
        <title>Discovery and characterization of a prevalent human gut bacterial enzyme sufficient for the inactivation of a family of plant toxins.</title>
        <authorList>
            <person name="Koppel N."/>
            <person name="Bisanz J.E."/>
            <person name="Pandelia M.E."/>
            <person name="Turnbaugh P.J."/>
            <person name="Balskus E.P."/>
        </authorList>
    </citation>
    <scope>NUCLEOTIDE SEQUENCE [LARGE SCALE GENOMIC DNA]</scope>
    <source>
        <strain evidence="5 7">DSM 16107</strain>
    </source>
</reference>
<evidence type="ECO:0000256" key="1">
    <source>
        <dbReference type="ARBA" id="ARBA00022603"/>
    </source>
</evidence>
<feature type="domain" description="Methyltransferase type 11" evidence="4">
    <location>
        <begin position="58"/>
        <end position="153"/>
    </location>
</feature>
<dbReference type="EMBL" id="PPTT01000023">
    <property type="protein sequence ID" value="RDB67645.1"/>
    <property type="molecule type" value="Genomic_DNA"/>
</dbReference>
<dbReference type="Proteomes" id="UP000270112">
    <property type="component" value="Unassembled WGS sequence"/>
</dbReference>
<evidence type="ECO:0000259" key="4">
    <source>
        <dbReference type="Pfam" id="PF08241"/>
    </source>
</evidence>
<dbReference type="InterPro" id="IPR013216">
    <property type="entry name" value="Methyltransf_11"/>
</dbReference>
<dbReference type="AlphaFoldDB" id="A0A3N0IP39"/>
<dbReference type="GO" id="GO:0008757">
    <property type="term" value="F:S-adenosylmethionine-dependent methyltransferase activity"/>
    <property type="evidence" value="ECO:0007669"/>
    <property type="project" value="InterPro"/>
</dbReference>
<name>A0A3N0IP39_9ACTN</name>
<keyword evidence="3" id="KW-0949">S-adenosyl-L-methionine</keyword>
<evidence type="ECO:0000313" key="6">
    <source>
        <dbReference type="EMBL" id="RNM38426.1"/>
    </source>
</evidence>
<dbReference type="RefSeq" id="WP_114547087.1">
    <property type="nucleotide sequence ID" value="NZ_PPTT01000023.1"/>
</dbReference>
<reference evidence="8" key="2">
    <citation type="submission" date="2018-05" db="EMBL/GenBank/DDBJ databases">
        <title>Genome Sequencing of selected type strains of the family Eggerthellaceae.</title>
        <authorList>
            <person name="Danylec N."/>
            <person name="Stoll D.A."/>
            <person name="Doetsch A."/>
            <person name="Huch M."/>
        </authorList>
    </citation>
    <scope>NUCLEOTIDE SEQUENCE [LARGE SCALE GENOMIC DNA]</scope>
    <source>
        <strain evidence="8">DSM 16107</strain>
    </source>
</reference>
<dbReference type="PANTHER" id="PTHR43464:SF19">
    <property type="entry name" value="UBIQUINONE BIOSYNTHESIS O-METHYLTRANSFERASE, MITOCHONDRIAL"/>
    <property type="match status" value="1"/>
</dbReference>
<dbReference type="PANTHER" id="PTHR43464">
    <property type="entry name" value="METHYLTRANSFERASE"/>
    <property type="match status" value="1"/>
</dbReference>
<keyword evidence="1" id="KW-0489">Methyltransferase</keyword>